<name>A0A0C3EGM6_PILCF</name>
<accession>A0A0C3EGM6</accession>
<proteinExistence type="predicted"/>
<keyword evidence="2" id="KW-1185">Reference proteome</keyword>
<reference evidence="2" key="2">
    <citation type="submission" date="2015-01" db="EMBL/GenBank/DDBJ databases">
        <title>Evolutionary Origins and Diversification of the Mycorrhizal Mutualists.</title>
        <authorList>
            <consortium name="DOE Joint Genome Institute"/>
            <consortium name="Mycorrhizal Genomics Consortium"/>
            <person name="Kohler A."/>
            <person name="Kuo A."/>
            <person name="Nagy L.G."/>
            <person name="Floudas D."/>
            <person name="Copeland A."/>
            <person name="Barry K.W."/>
            <person name="Cichocki N."/>
            <person name="Veneault-Fourrey C."/>
            <person name="LaButti K."/>
            <person name="Lindquist E.A."/>
            <person name="Lipzen A."/>
            <person name="Lundell T."/>
            <person name="Morin E."/>
            <person name="Murat C."/>
            <person name="Riley R."/>
            <person name="Ohm R."/>
            <person name="Sun H."/>
            <person name="Tunlid A."/>
            <person name="Henrissat B."/>
            <person name="Grigoriev I.V."/>
            <person name="Hibbett D.S."/>
            <person name="Martin F."/>
        </authorList>
    </citation>
    <scope>NUCLEOTIDE SEQUENCE [LARGE SCALE GENOMIC DNA]</scope>
    <source>
        <strain evidence="2">F 1598</strain>
    </source>
</reference>
<dbReference type="Proteomes" id="UP000054166">
    <property type="component" value="Unassembled WGS sequence"/>
</dbReference>
<sequence>MRTRHKGRIARSLQPCITIADGAADLHTRKWRPLCYAACDTNHIKILRALDCCHVLEMSTCSNGIRL</sequence>
<dbReference type="AlphaFoldDB" id="A0A0C3EGM6"/>
<evidence type="ECO:0000313" key="2">
    <source>
        <dbReference type="Proteomes" id="UP000054166"/>
    </source>
</evidence>
<evidence type="ECO:0000313" key="1">
    <source>
        <dbReference type="EMBL" id="KIM71820.1"/>
    </source>
</evidence>
<dbReference type="InParanoid" id="A0A0C3EGM6"/>
<reference evidence="1 2" key="1">
    <citation type="submission" date="2014-04" db="EMBL/GenBank/DDBJ databases">
        <authorList>
            <consortium name="DOE Joint Genome Institute"/>
            <person name="Kuo A."/>
            <person name="Tarkka M."/>
            <person name="Buscot F."/>
            <person name="Kohler A."/>
            <person name="Nagy L.G."/>
            <person name="Floudas D."/>
            <person name="Copeland A."/>
            <person name="Barry K.W."/>
            <person name="Cichocki N."/>
            <person name="Veneault-Fourrey C."/>
            <person name="LaButti K."/>
            <person name="Lindquist E.A."/>
            <person name="Lipzen A."/>
            <person name="Lundell T."/>
            <person name="Morin E."/>
            <person name="Murat C."/>
            <person name="Sun H."/>
            <person name="Tunlid A."/>
            <person name="Henrissat B."/>
            <person name="Grigoriev I.V."/>
            <person name="Hibbett D.S."/>
            <person name="Martin F."/>
            <person name="Nordberg H.P."/>
            <person name="Cantor M.N."/>
            <person name="Hua S.X."/>
        </authorList>
    </citation>
    <scope>NUCLEOTIDE SEQUENCE [LARGE SCALE GENOMIC DNA]</scope>
    <source>
        <strain evidence="1 2">F 1598</strain>
    </source>
</reference>
<dbReference type="EMBL" id="KN833204">
    <property type="protein sequence ID" value="KIM71820.1"/>
    <property type="molecule type" value="Genomic_DNA"/>
</dbReference>
<gene>
    <name evidence="1" type="ORF">PILCRDRAFT_748720</name>
</gene>
<dbReference type="HOGENOM" id="CLU_2813313_0_0_1"/>
<protein>
    <submittedName>
        <fullName evidence="1">Uncharacterized protein</fullName>
    </submittedName>
</protein>
<organism evidence="1 2">
    <name type="scientific">Piloderma croceum (strain F 1598)</name>
    <dbReference type="NCBI Taxonomy" id="765440"/>
    <lineage>
        <taxon>Eukaryota</taxon>
        <taxon>Fungi</taxon>
        <taxon>Dikarya</taxon>
        <taxon>Basidiomycota</taxon>
        <taxon>Agaricomycotina</taxon>
        <taxon>Agaricomycetes</taxon>
        <taxon>Agaricomycetidae</taxon>
        <taxon>Atheliales</taxon>
        <taxon>Atheliaceae</taxon>
        <taxon>Piloderma</taxon>
    </lineage>
</organism>